<reference evidence="2" key="1">
    <citation type="journal article" date="2019" name="Int. J. Syst. Evol. Microbiol.">
        <title>The Global Catalogue of Microorganisms (GCM) 10K type strain sequencing project: providing services to taxonomists for standard genome sequencing and annotation.</title>
        <authorList>
            <consortium name="The Broad Institute Genomics Platform"/>
            <consortium name="The Broad Institute Genome Sequencing Center for Infectious Disease"/>
            <person name="Wu L."/>
            <person name="Ma J."/>
        </authorList>
    </citation>
    <scope>NUCLEOTIDE SEQUENCE [LARGE SCALE GENOMIC DNA]</scope>
    <source>
        <strain evidence="2">CGMCC 1.15922</strain>
    </source>
</reference>
<evidence type="ECO:0000313" key="1">
    <source>
        <dbReference type="EMBL" id="GHE91272.1"/>
    </source>
</evidence>
<dbReference type="RefSeq" id="WP_229817216.1">
    <property type="nucleotide sequence ID" value="NZ_BNAH01000007.1"/>
</dbReference>
<gene>
    <name evidence="1" type="ORF">GCM10011501_20980</name>
</gene>
<dbReference type="InterPro" id="IPR036291">
    <property type="entry name" value="NAD(P)-bd_dom_sf"/>
</dbReference>
<dbReference type="PANTHER" id="PTHR43054:SF1">
    <property type="entry name" value="SCYLLO-INOSITOL 2-DEHYDROGENASE (NADP(+)) IOLU"/>
    <property type="match status" value="1"/>
</dbReference>
<dbReference type="SUPFAM" id="SSF51735">
    <property type="entry name" value="NAD(P)-binding Rossmann-fold domains"/>
    <property type="match status" value="1"/>
</dbReference>
<dbReference type="Proteomes" id="UP000626370">
    <property type="component" value="Unassembled WGS sequence"/>
</dbReference>
<evidence type="ECO:0008006" key="3">
    <source>
        <dbReference type="Google" id="ProtNLM"/>
    </source>
</evidence>
<organism evidence="1 2">
    <name type="scientific">Thalassotalea profundi</name>
    <dbReference type="NCBI Taxonomy" id="2036687"/>
    <lineage>
        <taxon>Bacteria</taxon>
        <taxon>Pseudomonadati</taxon>
        <taxon>Pseudomonadota</taxon>
        <taxon>Gammaproteobacteria</taxon>
        <taxon>Alteromonadales</taxon>
        <taxon>Colwelliaceae</taxon>
        <taxon>Thalassotalea</taxon>
    </lineage>
</organism>
<comment type="caution">
    <text evidence="1">The sequence shown here is derived from an EMBL/GenBank/DDBJ whole genome shotgun (WGS) entry which is preliminary data.</text>
</comment>
<protein>
    <recommendedName>
        <fullName evidence="3">Gfo/Idh/MocA family oxidoreductase</fullName>
    </recommendedName>
</protein>
<dbReference type="EMBL" id="BNAH01000007">
    <property type="protein sequence ID" value="GHE91272.1"/>
    <property type="molecule type" value="Genomic_DNA"/>
</dbReference>
<name>A0ABQ3IRF8_9GAMM</name>
<proteinExistence type="predicted"/>
<evidence type="ECO:0000313" key="2">
    <source>
        <dbReference type="Proteomes" id="UP000626370"/>
    </source>
</evidence>
<sequence length="46" mass="5022">MIKLAVIGTNTITDQFIDAALSTGLFEFAAVYSRNMEQAEHFALTA</sequence>
<keyword evidence="2" id="KW-1185">Reference proteome</keyword>
<dbReference type="Gene3D" id="3.40.50.720">
    <property type="entry name" value="NAD(P)-binding Rossmann-like Domain"/>
    <property type="match status" value="1"/>
</dbReference>
<accession>A0ABQ3IRF8</accession>
<dbReference type="PANTHER" id="PTHR43054">
    <property type="match status" value="1"/>
</dbReference>